<dbReference type="InterPro" id="IPR023346">
    <property type="entry name" value="Lysozyme-like_dom_sf"/>
</dbReference>
<organism evidence="7">
    <name type="scientific">candidate division CPR3 bacterium</name>
    <dbReference type="NCBI Taxonomy" id="2268181"/>
    <lineage>
        <taxon>Bacteria</taxon>
        <taxon>Bacteria division CPR3</taxon>
    </lineage>
</organism>
<feature type="domain" description="NlpC/P60" evidence="6">
    <location>
        <begin position="222"/>
        <end position="361"/>
    </location>
</feature>
<accession>A0A7V3J9F1</accession>
<comment type="similarity">
    <text evidence="1">Belongs to the peptidase C40 family.</text>
</comment>
<dbReference type="Gene3D" id="3.90.1720.10">
    <property type="entry name" value="endopeptidase domain like (from Nostoc punctiforme)"/>
    <property type="match status" value="1"/>
</dbReference>
<dbReference type="SUPFAM" id="SSF54001">
    <property type="entry name" value="Cysteine proteinases"/>
    <property type="match status" value="1"/>
</dbReference>
<evidence type="ECO:0000256" key="3">
    <source>
        <dbReference type="ARBA" id="ARBA00022801"/>
    </source>
</evidence>
<feature type="transmembrane region" description="Helical" evidence="5">
    <location>
        <begin position="9"/>
        <end position="35"/>
    </location>
</feature>
<dbReference type="EMBL" id="DTGG01000032">
    <property type="protein sequence ID" value="HFZ08704.1"/>
    <property type="molecule type" value="Genomic_DNA"/>
</dbReference>
<dbReference type="PROSITE" id="PS51935">
    <property type="entry name" value="NLPC_P60"/>
    <property type="match status" value="1"/>
</dbReference>
<keyword evidence="5" id="KW-0812">Transmembrane</keyword>
<evidence type="ECO:0000313" key="7">
    <source>
        <dbReference type="EMBL" id="HFZ08704.1"/>
    </source>
</evidence>
<keyword evidence="5" id="KW-0472">Membrane</keyword>
<dbReference type="GO" id="GO:0008234">
    <property type="term" value="F:cysteine-type peptidase activity"/>
    <property type="evidence" value="ECO:0007669"/>
    <property type="project" value="UniProtKB-KW"/>
</dbReference>
<comment type="caution">
    <text evidence="7">The sequence shown here is derived from an EMBL/GenBank/DDBJ whole genome shotgun (WGS) entry which is preliminary data.</text>
</comment>
<keyword evidence="4" id="KW-0788">Thiol protease</keyword>
<protein>
    <recommendedName>
        <fullName evidence="6">NlpC/P60 domain-containing protein</fullName>
    </recommendedName>
</protein>
<dbReference type="InterPro" id="IPR038765">
    <property type="entry name" value="Papain-like_cys_pep_sf"/>
</dbReference>
<dbReference type="GO" id="GO:0006508">
    <property type="term" value="P:proteolysis"/>
    <property type="evidence" value="ECO:0007669"/>
    <property type="project" value="UniProtKB-KW"/>
</dbReference>
<reference evidence="7" key="1">
    <citation type="journal article" date="2020" name="mSystems">
        <title>Genome- and Community-Level Interaction Insights into Carbon Utilization and Element Cycling Functions of Hydrothermarchaeota in Hydrothermal Sediment.</title>
        <authorList>
            <person name="Zhou Z."/>
            <person name="Liu Y."/>
            <person name="Xu W."/>
            <person name="Pan J."/>
            <person name="Luo Z.H."/>
            <person name="Li M."/>
        </authorList>
    </citation>
    <scope>NUCLEOTIDE SEQUENCE [LARGE SCALE GENOMIC DNA]</scope>
    <source>
        <strain evidence="7">SpSt-757</strain>
    </source>
</reference>
<keyword evidence="2" id="KW-0645">Protease</keyword>
<dbReference type="Gene3D" id="1.10.530.10">
    <property type="match status" value="1"/>
</dbReference>
<dbReference type="AlphaFoldDB" id="A0A7V3J9F1"/>
<dbReference type="InterPro" id="IPR000064">
    <property type="entry name" value="NLP_P60_dom"/>
</dbReference>
<sequence>MEGENHTGLYLVGIVVLLFLIPAAILGAIIAIRILPIFYAECKVLGLCHGVGEEGAGGEICTQVPEPYRTIFAEAGDKWKVQPAFIAAIFYAGEHGSSWPPYEEHAPLGSHLNPQPHDCNSGVGCIRGPMQIGEKNWPSWSNGAYGTSLPLDRIEWTKDAIYVATYHLAMIGAGGNTTDENKLTEAAAKYNGGTNPSNFSYEVYAKNVLTAFRKFHCPALAGSCSESIIEQAKKYAGIPYSQDEHCGPPTLGPAGVTALDCSGFVSRVYRDLGLFPESTCLTTKTIPGFSYLKEVSANEIKTGDLVLSCCPGHVVLYVSGDVTNKFTVWESGGGEAGGDVVREALRTARPNQRYFRATKCQ</sequence>
<keyword evidence="5" id="KW-1133">Transmembrane helix</keyword>
<evidence type="ECO:0000256" key="4">
    <source>
        <dbReference type="ARBA" id="ARBA00022807"/>
    </source>
</evidence>
<gene>
    <name evidence="7" type="ORF">ENV41_01025</name>
</gene>
<evidence type="ECO:0000256" key="1">
    <source>
        <dbReference type="ARBA" id="ARBA00007074"/>
    </source>
</evidence>
<name>A0A7V3J9F1_UNCC3</name>
<evidence type="ECO:0000256" key="5">
    <source>
        <dbReference type="SAM" id="Phobius"/>
    </source>
</evidence>
<proteinExistence type="inferred from homology"/>
<evidence type="ECO:0000259" key="6">
    <source>
        <dbReference type="PROSITE" id="PS51935"/>
    </source>
</evidence>
<dbReference type="SUPFAM" id="SSF53955">
    <property type="entry name" value="Lysozyme-like"/>
    <property type="match status" value="1"/>
</dbReference>
<dbReference type="Pfam" id="PF00877">
    <property type="entry name" value="NLPC_P60"/>
    <property type="match status" value="1"/>
</dbReference>
<evidence type="ECO:0000256" key="2">
    <source>
        <dbReference type="ARBA" id="ARBA00022670"/>
    </source>
</evidence>
<keyword evidence="3" id="KW-0378">Hydrolase</keyword>